<accession>A0A2A4JTD9</accession>
<evidence type="ECO:0000256" key="3">
    <source>
        <dbReference type="ARBA" id="ARBA00022670"/>
    </source>
</evidence>
<dbReference type="Gene3D" id="3.40.630.20">
    <property type="entry name" value="Peptidase C15, pyroglutamyl peptidase I-like"/>
    <property type="match status" value="1"/>
</dbReference>
<dbReference type="EMBL" id="NWSH01000613">
    <property type="protein sequence ID" value="PCG75305.1"/>
    <property type="molecule type" value="Genomic_DNA"/>
</dbReference>
<evidence type="ECO:0000256" key="1">
    <source>
        <dbReference type="ARBA" id="ARBA00006641"/>
    </source>
</evidence>
<keyword evidence="2" id="KW-0963">Cytoplasm</keyword>
<proteinExistence type="inferred from homology"/>
<evidence type="ECO:0000256" key="5">
    <source>
        <dbReference type="ARBA" id="ARBA00022807"/>
    </source>
</evidence>
<dbReference type="GO" id="GO:0006508">
    <property type="term" value="P:proteolysis"/>
    <property type="evidence" value="ECO:0007669"/>
    <property type="project" value="UniProtKB-KW"/>
</dbReference>
<evidence type="ECO:0000256" key="2">
    <source>
        <dbReference type="ARBA" id="ARBA00022490"/>
    </source>
</evidence>
<comment type="similarity">
    <text evidence="1">Belongs to the peptidase C15 family.</text>
</comment>
<dbReference type="PANTHER" id="PTHR23402:SF1">
    <property type="entry name" value="PYROGLUTAMYL-PEPTIDASE I"/>
    <property type="match status" value="1"/>
</dbReference>
<evidence type="ECO:0008006" key="7">
    <source>
        <dbReference type="Google" id="ProtNLM"/>
    </source>
</evidence>
<dbReference type="InterPro" id="IPR016125">
    <property type="entry name" value="Peptidase_C15-like"/>
</dbReference>
<dbReference type="Pfam" id="PF01470">
    <property type="entry name" value="Peptidase_C15"/>
    <property type="match status" value="1"/>
</dbReference>
<protein>
    <recommendedName>
        <fullName evidence="7">Pyroglutamyl-peptidase I</fullName>
    </recommendedName>
</protein>
<dbReference type="InterPro" id="IPR000816">
    <property type="entry name" value="Peptidase_C15"/>
</dbReference>
<dbReference type="SUPFAM" id="SSF53182">
    <property type="entry name" value="Pyrrolidone carboxyl peptidase (pyroglutamate aminopeptidase)"/>
    <property type="match status" value="2"/>
</dbReference>
<evidence type="ECO:0000313" key="6">
    <source>
        <dbReference type="EMBL" id="PCG75305.1"/>
    </source>
</evidence>
<dbReference type="PRINTS" id="PR00706">
    <property type="entry name" value="PYROGLUPTASE"/>
</dbReference>
<dbReference type="InterPro" id="IPR036440">
    <property type="entry name" value="Peptidase_C15-like_sf"/>
</dbReference>
<dbReference type="PANTHER" id="PTHR23402">
    <property type="entry name" value="PROTEASE FAMILY C15 PYROGLUTAMYL-PEPTIDASE I-RELATED"/>
    <property type="match status" value="1"/>
</dbReference>
<keyword evidence="4" id="KW-0378">Hydrolase</keyword>
<keyword evidence="3" id="KW-0645">Protease</keyword>
<dbReference type="GO" id="GO:0005829">
    <property type="term" value="C:cytosol"/>
    <property type="evidence" value="ECO:0007669"/>
    <property type="project" value="InterPro"/>
</dbReference>
<organism evidence="6">
    <name type="scientific">Heliothis virescens</name>
    <name type="common">Tobacco budworm moth</name>
    <dbReference type="NCBI Taxonomy" id="7102"/>
    <lineage>
        <taxon>Eukaryota</taxon>
        <taxon>Metazoa</taxon>
        <taxon>Ecdysozoa</taxon>
        <taxon>Arthropoda</taxon>
        <taxon>Hexapoda</taxon>
        <taxon>Insecta</taxon>
        <taxon>Pterygota</taxon>
        <taxon>Neoptera</taxon>
        <taxon>Endopterygota</taxon>
        <taxon>Lepidoptera</taxon>
        <taxon>Glossata</taxon>
        <taxon>Ditrysia</taxon>
        <taxon>Noctuoidea</taxon>
        <taxon>Noctuidae</taxon>
        <taxon>Heliothinae</taxon>
        <taxon>Heliothis</taxon>
    </lineage>
</organism>
<dbReference type="AlphaFoldDB" id="A0A2A4JTD9"/>
<dbReference type="STRING" id="7102.A0A2A4JTD9"/>
<dbReference type="GO" id="GO:0016920">
    <property type="term" value="F:pyroglutamyl-peptidase activity"/>
    <property type="evidence" value="ECO:0007669"/>
    <property type="project" value="InterPro"/>
</dbReference>
<comment type="caution">
    <text evidence="6">The sequence shown here is derived from an EMBL/GenBank/DDBJ whole genome shotgun (WGS) entry which is preliminary data.</text>
</comment>
<keyword evidence="5" id="KW-0788">Thiol protease</keyword>
<reference evidence="6" key="1">
    <citation type="submission" date="2017-09" db="EMBL/GenBank/DDBJ databases">
        <title>Contemporary evolution of a Lepidopteran species, Heliothis virescens, in response to modern agricultural practices.</title>
        <authorList>
            <person name="Fritz M.L."/>
            <person name="Deyonke A.M."/>
            <person name="Papanicolaou A."/>
            <person name="Micinski S."/>
            <person name="Westbrook J."/>
            <person name="Gould F."/>
        </authorList>
    </citation>
    <scope>NUCLEOTIDE SEQUENCE [LARGE SCALE GENOMIC DNA]</scope>
    <source>
        <strain evidence="6">HvINT-</strain>
        <tissue evidence="6">Whole body</tissue>
    </source>
</reference>
<evidence type="ECO:0000256" key="4">
    <source>
        <dbReference type="ARBA" id="ARBA00022801"/>
    </source>
</evidence>
<sequence>MNKDEIEKKHNVELVLIELPVTYDNVDEFVPALWQTHTPKKGYQKKDYFDKIPENSTCLAEGAIRLHTKLNVEQICKEFNGTTPLMKDIELRFPMMLAGSLGRSQTTGYLSTMTTKRVLLTGFGPFENVDNNLSWDGVSYLNKEEIEAKYNIKLFAEKIEVVYKNVDGSVPKLWRKHDPHLTIHVGVRGDISEFLLEKQACKLGYQVEDTTGDCPGIHCCDGPHFLSTTLDVDLLCKEFNSMPPADGLLAKPSCDAGKYVCEYTYYASLYVSSSCARTLFVHIPYQGLEVEKIAQGLERILEICLKQLRHEQNN</sequence>
<name>A0A2A4JTD9_HELVI</name>
<gene>
    <name evidence="6" type="ORF">B5V51_11938</name>
</gene>